<sequence length="216" mass="23916">MAELVVGGSTTTSSGSPNEISPSAVHTPTRTTFFYSNQTTHYPVDDRHAPLIYNFPPPQAHYVQPHPIQYGAYPHNQSHSHGGNKSLFHQSTGPFVAGRRYSRNSRYSVNRCLLDPESKPAPKVPQKTQVVYPDGRTVDVVLPSSESPVVKEMSTLQNGEDALDRLLEYGYRRINFLCQTMYPGFKLNKSLPGPPGPAPESPPPPVFVVTHPDHTR</sequence>
<name>A0A1I7S4L9_BURXY</name>
<dbReference type="AlphaFoldDB" id="A0A1I7S4L9"/>
<organism evidence="3 5">
    <name type="scientific">Bursaphelenchus xylophilus</name>
    <name type="common">Pinewood nematode worm</name>
    <name type="synonym">Aphelenchoides xylophilus</name>
    <dbReference type="NCBI Taxonomy" id="6326"/>
    <lineage>
        <taxon>Eukaryota</taxon>
        <taxon>Metazoa</taxon>
        <taxon>Ecdysozoa</taxon>
        <taxon>Nematoda</taxon>
        <taxon>Chromadorea</taxon>
        <taxon>Rhabditida</taxon>
        <taxon>Tylenchina</taxon>
        <taxon>Tylenchomorpha</taxon>
        <taxon>Aphelenchoidea</taxon>
        <taxon>Aphelenchoididae</taxon>
        <taxon>Bursaphelenchus</taxon>
    </lineage>
</organism>
<reference evidence="2" key="2">
    <citation type="submission" date="2020-09" db="EMBL/GenBank/DDBJ databases">
        <authorList>
            <person name="Kikuchi T."/>
        </authorList>
    </citation>
    <scope>NUCLEOTIDE SEQUENCE</scope>
    <source>
        <strain evidence="2">Ka4C1</strain>
    </source>
</reference>
<feature type="compositionally biased region" description="Low complexity" evidence="1">
    <location>
        <begin position="7"/>
        <end position="16"/>
    </location>
</feature>
<accession>A0A1I7S4L9</accession>
<keyword evidence="4" id="KW-1185">Reference proteome</keyword>
<dbReference type="Proteomes" id="UP000095284">
    <property type="component" value="Unplaced"/>
</dbReference>
<proteinExistence type="predicted"/>
<dbReference type="EMBL" id="CAJFDI010000004">
    <property type="protein sequence ID" value="CAD5227210.1"/>
    <property type="molecule type" value="Genomic_DNA"/>
</dbReference>
<reference evidence="5" key="1">
    <citation type="submission" date="2016-11" db="UniProtKB">
        <authorList>
            <consortium name="WormBaseParasite"/>
        </authorList>
    </citation>
    <scope>IDENTIFICATION</scope>
</reference>
<dbReference type="WBParaSite" id="BXY_0795200.1">
    <property type="protein sequence ID" value="BXY_0795200.1"/>
    <property type="gene ID" value="BXY_0795200"/>
</dbReference>
<dbReference type="Proteomes" id="UP000659654">
    <property type="component" value="Unassembled WGS sequence"/>
</dbReference>
<feature type="region of interest" description="Disordered" evidence="1">
    <location>
        <begin position="190"/>
        <end position="216"/>
    </location>
</feature>
<evidence type="ECO:0000256" key="1">
    <source>
        <dbReference type="SAM" id="MobiDB-lite"/>
    </source>
</evidence>
<dbReference type="OrthoDB" id="10510102at2759"/>
<feature type="compositionally biased region" description="Pro residues" evidence="1">
    <location>
        <begin position="192"/>
        <end position="206"/>
    </location>
</feature>
<protein>
    <submittedName>
        <fullName evidence="2">(pine wood nematode) hypothetical protein</fullName>
    </submittedName>
</protein>
<feature type="region of interest" description="Disordered" evidence="1">
    <location>
        <begin position="1"/>
        <end position="25"/>
    </location>
</feature>
<evidence type="ECO:0000313" key="5">
    <source>
        <dbReference type="WBParaSite" id="BXY_0795200.1"/>
    </source>
</evidence>
<evidence type="ECO:0000313" key="2">
    <source>
        <dbReference type="EMBL" id="CAD5227210.1"/>
    </source>
</evidence>
<dbReference type="Proteomes" id="UP000582659">
    <property type="component" value="Unassembled WGS sequence"/>
</dbReference>
<gene>
    <name evidence="2" type="ORF">BXYJ_LOCUS9755</name>
</gene>
<evidence type="ECO:0000313" key="3">
    <source>
        <dbReference type="Proteomes" id="UP000095284"/>
    </source>
</evidence>
<evidence type="ECO:0000313" key="4">
    <source>
        <dbReference type="Proteomes" id="UP000659654"/>
    </source>
</evidence>
<dbReference type="EMBL" id="CAJFCV020000004">
    <property type="protein sequence ID" value="CAG9117229.1"/>
    <property type="molecule type" value="Genomic_DNA"/>
</dbReference>